<gene>
    <name evidence="2" type="ORF">GFC01_01655</name>
</gene>
<dbReference type="RefSeq" id="WP_152944912.1">
    <property type="nucleotide sequence ID" value="NZ_WHYR01000003.1"/>
</dbReference>
<proteinExistence type="predicted"/>
<keyword evidence="3" id="KW-1185">Reference proteome</keyword>
<evidence type="ECO:0000313" key="2">
    <source>
        <dbReference type="EMBL" id="MQL50994.1"/>
    </source>
</evidence>
<feature type="transmembrane region" description="Helical" evidence="1">
    <location>
        <begin position="12"/>
        <end position="34"/>
    </location>
</feature>
<dbReference type="GO" id="GO:0016811">
    <property type="term" value="F:hydrolase activity, acting on carbon-nitrogen (but not peptide) bonds, in linear amides"/>
    <property type="evidence" value="ECO:0007669"/>
    <property type="project" value="TreeGrafter"/>
</dbReference>
<dbReference type="OrthoDB" id="9815144at2"/>
<keyword evidence="1" id="KW-1133">Transmembrane helix</keyword>
<evidence type="ECO:0000313" key="3">
    <source>
        <dbReference type="Proteomes" id="UP000441717"/>
    </source>
</evidence>
<keyword evidence="1" id="KW-0812">Transmembrane</keyword>
<dbReference type="InterPro" id="IPR024078">
    <property type="entry name" value="LmbE-like_dom_sf"/>
</dbReference>
<sequence>MPGKIKLISRKWMFLVVALVSLLLITGLFFYFFYPQWFGVNIRSGNISVYRVLVVAPHPDDETLGSGGIIARAVKQGTPVKVIIVTYGDGFTKAARAFTGKHDVTAGDYKKLGETRRLETIRAMETLGLPEDDVIFLGFPDGGMRHLWDNYWDHDCPFTGINGSSQVPYTNAWQPGVPYCGERVVETLTKIITEFKPTDIYVPDPGDEHPDHWAVNAFVLYTLTKMNYQAKLYTYLVHRGYWPEPLRPETGKPLRPPKEMVGIGTNWMEVPLSPEEINLKSSAINCYDTQKKVMGSFLRAFIRSTELFGTSKIPVVPDYNESLAISKQTDSISLVRDARANSSFYRFFYRLERNPDLSAVGMLRQQDRLWLVLQTVQPFSSRVSYRLDMRFFFPDGTVKRLDYRITGRQVQVLMPARNSLNLPPVQIEGDTNRLLIAVPAGDLEGARSVLMDGEAYHGSVLFDKTDYRLFNF</sequence>
<keyword evidence="1" id="KW-0472">Membrane</keyword>
<organism evidence="2 3">
    <name type="scientific">Desulfofundulus thermobenzoicus</name>
    <dbReference type="NCBI Taxonomy" id="29376"/>
    <lineage>
        <taxon>Bacteria</taxon>
        <taxon>Bacillati</taxon>
        <taxon>Bacillota</taxon>
        <taxon>Clostridia</taxon>
        <taxon>Eubacteriales</taxon>
        <taxon>Peptococcaceae</taxon>
        <taxon>Desulfofundulus</taxon>
    </lineage>
</organism>
<dbReference type="InterPro" id="IPR003737">
    <property type="entry name" value="GlcNAc_PI_deacetylase-related"/>
</dbReference>
<evidence type="ECO:0000256" key="1">
    <source>
        <dbReference type="SAM" id="Phobius"/>
    </source>
</evidence>
<dbReference type="SUPFAM" id="SSF102588">
    <property type="entry name" value="LmbE-like"/>
    <property type="match status" value="1"/>
</dbReference>
<dbReference type="Pfam" id="PF02585">
    <property type="entry name" value="PIG-L"/>
    <property type="match status" value="1"/>
</dbReference>
<dbReference type="Gene3D" id="3.40.50.10320">
    <property type="entry name" value="LmbE-like"/>
    <property type="match status" value="1"/>
</dbReference>
<reference evidence="2 3" key="1">
    <citation type="submission" date="2019-10" db="EMBL/GenBank/DDBJ databases">
        <title>Comparative genomics of sulfur disproportionating microorganisms.</title>
        <authorList>
            <person name="Ward L.M."/>
            <person name="Bertran E."/>
            <person name="Johnston D."/>
        </authorList>
    </citation>
    <scope>NUCLEOTIDE SEQUENCE [LARGE SCALE GENOMIC DNA]</scope>
    <source>
        <strain evidence="2 3">DSM 14055</strain>
    </source>
</reference>
<name>A0A6N7IM47_9FIRM</name>
<protein>
    <submittedName>
        <fullName evidence="2">PIG-L family deacetylase</fullName>
    </submittedName>
</protein>
<dbReference type="PANTHER" id="PTHR12993:SF29">
    <property type="entry name" value="BLR3841 PROTEIN"/>
    <property type="match status" value="1"/>
</dbReference>
<dbReference type="AlphaFoldDB" id="A0A6N7IM47"/>
<comment type="caution">
    <text evidence="2">The sequence shown here is derived from an EMBL/GenBank/DDBJ whole genome shotgun (WGS) entry which is preliminary data.</text>
</comment>
<accession>A0A6N7IM47</accession>
<dbReference type="EMBL" id="WHYR01000003">
    <property type="protein sequence ID" value="MQL50994.1"/>
    <property type="molecule type" value="Genomic_DNA"/>
</dbReference>
<dbReference type="Proteomes" id="UP000441717">
    <property type="component" value="Unassembled WGS sequence"/>
</dbReference>
<dbReference type="PANTHER" id="PTHR12993">
    <property type="entry name" value="N-ACETYLGLUCOSAMINYL-PHOSPHATIDYLINOSITOL DE-N-ACETYLASE-RELATED"/>
    <property type="match status" value="1"/>
</dbReference>